<evidence type="ECO:0000313" key="4">
    <source>
        <dbReference type="Proteomes" id="UP000225972"/>
    </source>
</evidence>
<proteinExistence type="predicted"/>
<keyword evidence="2" id="KW-0472">Membrane</keyword>
<reference evidence="4" key="1">
    <citation type="submission" date="2017-05" db="EMBL/GenBank/DDBJ databases">
        <authorList>
            <person name="Rodrigo-Torres L."/>
            <person name="Arahal R. D."/>
            <person name="Lucena T."/>
        </authorList>
    </citation>
    <scope>NUCLEOTIDE SEQUENCE [LARGE SCALE GENOMIC DNA]</scope>
    <source>
        <strain evidence="4">CECT 8649</strain>
    </source>
</reference>
<evidence type="ECO:0000313" key="3">
    <source>
        <dbReference type="EMBL" id="SMX27523.1"/>
    </source>
</evidence>
<dbReference type="RefSeq" id="WP_099243762.1">
    <property type="nucleotide sequence ID" value="NZ_FXXP01000001.1"/>
</dbReference>
<feature type="region of interest" description="Disordered" evidence="1">
    <location>
        <begin position="29"/>
        <end position="91"/>
    </location>
</feature>
<sequence length="91" mass="9536">MNGTVIAFFMAAVVAAIIGTVIWDSRRRKRRRASLHQDSSGTWVWTDFDGSTRSSRTHPEEKGGDWYNEPGGGGYDGGSDGGGDGGGGGGD</sequence>
<dbReference type="Proteomes" id="UP000225972">
    <property type="component" value="Unassembled WGS sequence"/>
</dbReference>
<accession>A0A238JAW5</accession>
<dbReference type="OrthoDB" id="7876612at2"/>
<keyword evidence="2" id="KW-0812">Transmembrane</keyword>
<protein>
    <submittedName>
        <fullName evidence="3">Uncharacterized protein</fullName>
    </submittedName>
</protein>
<gene>
    <name evidence="3" type="ORF">TRP8649_01628</name>
</gene>
<feature type="transmembrane region" description="Helical" evidence="2">
    <location>
        <begin position="6"/>
        <end position="23"/>
    </location>
</feature>
<organism evidence="3 4">
    <name type="scientific">Pelagimonas phthalicica</name>
    <dbReference type="NCBI Taxonomy" id="1037362"/>
    <lineage>
        <taxon>Bacteria</taxon>
        <taxon>Pseudomonadati</taxon>
        <taxon>Pseudomonadota</taxon>
        <taxon>Alphaproteobacteria</taxon>
        <taxon>Rhodobacterales</taxon>
        <taxon>Roseobacteraceae</taxon>
        <taxon>Pelagimonas</taxon>
    </lineage>
</organism>
<name>A0A238JAW5_9RHOB</name>
<dbReference type="AlphaFoldDB" id="A0A238JAW5"/>
<keyword evidence="2" id="KW-1133">Transmembrane helix</keyword>
<feature type="compositionally biased region" description="Gly residues" evidence="1">
    <location>
        <begin position="70"/>
        <end position="91"/>
    </location>
</feature>
<evidence type="ECO:0000256" key="2">
    <source>
        <dbReference type="SAM" id="Phobius"/>
    </source>
</evidence>
<dbReference type="EMBL" id="FXXP01000001">
    <property type="protein sequence ID" value="SMX27523.1"/>
    <property type="molecule type" value="Genomic_DNA"/>
</dbReference>
<evidence type="ECO:0000256" key="1">
    <source>
        <dbReference type="SAM" id="MobiDB-lite"/>
    </source>
</evidence>
<keyword evidence="4" id="KW-1185">Reference proteome</keyword>
<feature type="compositionally biased region" description="Polar residues" evidence="1">
    <location>
        <begin position="36"/>
        <end position="54"/>
    </location>
</feature>